<keyword evidence="1" id="KW-1133">Transmembrane helix</keyword>
<dbReference type="InParanoid" id="L2GU28"/>
<dbReference type="EMBL" id="GL877424">
    <property type="protein sequence ID" value="ELA47134.1"/>
    <property type="molecule type" value="Genomic_DNA"/>
</dbReference>
<keyword evidence="1" id="KW-0472">Membrane</keyword>
<dbReference type="AlphaFoldDB" id="L2GU28"/>
<dbReference type="HOGENOM" id="CLU_1826768_0_0_1"/>
<feature type="transmembrane region" description="Helical" evidence="1">
    <location>
        <begin position="92"/>
        <end position="113"/>
    </location>
</feature>
<dbReference type="Proteomes" id="UP000011081">
    <property type="component" value="Unassembled WGS sequence"/>
</dbReference>
<accession>L2GU28</accession>
<evidence type="ECO:0000313" key="3">
    <source>
        <dbReference type="Proteomes" id="UP000011081"/>
    </source>
</evidence>
<reference evidence="3" key="1">
    <citation type="submission" date="2011-03" db="EMBL/GenBank/DDBJ databases">
        <title>The genome sequence of Vavraia culicis strain floridensis.</title>
        <authorList>
            <consortium name="The Broad Institute Genome Sequencing Platform"/>
            <person name="Cuomo C."/>
            <person name="Becnel J."/>
            <person name="Sanscrainte N."/>
            <person name="Young S.K."/>
            <person name="Zeng Q."/>
            <person name="Gargeya S."/>
            <person name="Fitzgerald M."/>
            <person name="Haas B."/>
            <person name="Abouelleil A."/>
            <person name="Alvarado L."/>
            <person name="Arachchi H.M."/>
            <person name="Berlin A."/>
            <person name="Chapman S.B."/>
            <person name="Gearin G."/>
            <person name="Goldberg J."/>
            <person name="Griggs A."/>
            <person name="Gujja S."/>
            <person name="Hansen M."/>
            <person name="Heiman D."/>
            <person name="Howarth C."/>
            <person name="Larimer J."/>
            <person name="Lui A."/>
            <person name="MacDonald P.J.P."/>
            <person name="McCowen C."/>
            <person name="Montmayeur A."/>
            <person name="Murphy C."/>
            <person name="Neiman D."/>
            <person name="Pearson M."/>
            <person name="Priest M."/>
            <person name="Roberts A."/>
            <person name="Saif S."/>
            <person name="Shea T."/>
            <person name="Sisk P."/>
            <person name="Stolte C."/>
            <person name="Sykes S."/>
            <person name="Wortman J."/>
            <person name="Nusbaum C."/>
            <person name="Birren B."/>
        </authorList>
    </citation>
    <scope>NUCLEOTIDE SEQUENCE [LARGE SCALE GENOMIC DNA]</scope>
    <source>
        <strain evidence="3">floridensis</strain>
    </source>
</reference>
<evidence type="ECO:0000256" key="1">
    <source>
        <dbReference type="SAM" id="Phobius"/>
    </source>
</evidence>
<dbReference type="VEuPathDB" id="MicrosporidiaDB:VCUG_01407"/>
<protein>
    <submittedName>
        <fullName evidence="2">Uncharacterized protein</fullName>
    </submittedName>
</protein>
<keyword evidence="1" id="KW-0812">Transmembrane</keyword>
<proteinExistence type="predicted"/>
<keyword evidence="3" id="KW-1185">Reference proteome</keyword>
<dbReference type="RefSeq" id="XP_008074425.1">
    <property type="nucleotide sequence ID" value="XM_008076234.1"/>
</dbReference>
<feature type="transmembrane region" description="Helical" evidence="1">
    <location>
        <begin position="60"/>
        <end position="80"/>
    </location>
</feature>
<evidence type="ECO:0000313" key="2">
    <source>
        <dbReference type="EMBL" id="ELA47134.1"/>
    </source>
</evidence>
<feature type="transmembrane region" description="Helical" evidence="1">
    <location>
        <begin position="119"/>
        <end position="138"/>
    </location>
</feature>
<sequence>MVCLRKPDRLLSRSLSASALKPALTSITFSSRIIGSSVPRHKEYKSGSHRIVVHMPVCNAHTPVLMISILFTFLFAAVNLEQALHTCLYFEIRTFHVFPLLFEGINALQQLAYNFFCRYIPLVYQITFFLHIFLYAFVNAL</sequence>
<dbReference type="GeneID" id="19879285"/>
<name>L2GU28_VAVCU</name>
<gene>
    <name evidence="2" type="ORF">VCUG_01407</name>
</gene>
<organism evidence="2 3">
    <name type="scientific">Vavraia culicis (isolate floridensis)</name>
    <name type="common">Microsporidian parasite</name>
    <dbReference type="NCBI Taxonomy" id="948595"/>
    <lineage>
        <taxon>Eukaryota</taxon>
        <taxon>Fungi</taxon>
        <taxon>Fungi incertae sedis</taxon>
        <taxon>Microsporidia</taxon>
        <taxon>Pleistophoridae</taxon>
        <taxon>Vavraia</taxon>
    </lineage>
</organism>